<dbReference type="Pfam" id="PF00860">
    <property type="entry name" value="Xan_ur_permease"/>
    <property type="match status" value="1"/>
</dbReference>
<keyword evidence="4 7" id="KW-0812">Transmembrane</keyword>
<dbReference type="EMBL" id="CP024965">
    <property type="protein sequence ID" value="ATZ18805.1"/>
    <property type="molecule type" value="Genomic_DNA"/>
</dbReference>
<evidence type="ECO:0000256" key="1">
    <source>
        <dbReference type="ARBA" id="ARBA00004127"/>
    </source>
</evidence>
<dbReference type="InterPro" id="IPR006043">
    <property type="entry name" value="NCS2"/>
</dbReference>
<evidence type="ECO:0000313" key="8">
    <source>
        <dbReference type="EMBL" id="ATZ18805.1"/>
    </source>
</evidence>
<dbReference type="GO" id="GO:0012505">
    <property type="term" value="C:endomembrane system"/>
    <property type="evidence" value="ECO:0007669"/>
    <property type="project" value="UniProtKB-SubCell"/>
</dbReference>
<dbReference type="PANTHER" id="PTHR43337">
    <property type="entry name" value="XANTHINE/URACIL PERMEASE C887.17-RELATED"/>
    <property type="match status" value="1"/>
</dbReference>
<dbReference type="KEGG" id="esx:ESOMN_v1c04230"/>
<dbReference type="GO" id="GO:0005886">
    <property type="term" value="C:plasma membrane"/>
    <property type="evidence" value="ECO:0007669"/>
    <property type="project" value="TreeGrafter"/>
</dbReference>
<dbReference type="GO" id="GO:0005345">
    <property type="term" value="F:purine nucleobase transmembrane transporter activity"/>
    <property type="evidence" value="ECO:0007669"/>
    <property type="project" value="TreeGrafter"/>
</dbReference>
<comment type="similarity">
    <text evidence="2">Belongs to the nucleobase:cation symporter-2 (NCS2) (TC 2.A.40) family. Azg-like subfamily.</text>
</comment>
<feature type="transmembrane region" description="Helical" evidence="7">
    <location>
        <begin position="453"/>
        <end position="481"/>
    </location>
</feature>
<dbReference type="Proteomes" id="UP000232230">
    <property type="component" value="Chromosome"/>
</dbReference>
<feature type="transmembrane region" description="Helical" evidence="7">
    <location>
        <begin position="224"/>
        <end position="242"/>
    </location>
</feature>
<feature type="transmembrane region" description="Helical" evidence="7">
    <location>
        <begin position="249"/>
        <end position="267"/>
    </location>
</feature>
<keyword evidence="3" id="KW-0813">Transport</keyword>
<keyword evidence="5 7" id="KW-1133">Transmembrane helix</keyword>
<reference evidence="8 9" key="1">
    <citation type="submission" date="2017-11" db="EMBL/GenBank/DDBJ databases">
        <title>Genome sequence of Entomoplasma somnilux PYAN-1 (ATCC 49194).</title>
        <authorList>
            <person name="Lo W.-S."/>
            <person name="Gasparich G.E."/>
            <person name="Kuo C.-H."/>
        </authorList>
    </citation>
    <scope>NUCLEOTIDE SEQUENCE [LARGE SCALE GENOMIC DNA]</scope>
    <source>
        <strain evidence="8 9">PYAN-1</strain>
    </source>
</reference>
<dbReference type="RefSeq" id="WP_024863328.1">
    <property type="nucleotide sequence ID" value="NZ_CP024965.1"/>
</dbReference>
<feature type="transmembrane region" description="Helical" evidence="7">
    <location>
        <begin position="145"/>
        <end position="170"/>
    </location>
</feature>
<accession>A0A2K8NY99</accession>
<proteinExistence type="inferred from homology"/>
<gene>
    <name evidence="8" type="primary">pbuG</name>
    <name evidence="8" type="ORF">ESOMN_v1c04230</name>
</gene>
<evidence type="ECO:0000256" key="7">
    <source>
        <dbReference type="SAM" id="Phobius"/>
    </source>
</evidence>
<evidence type="ECO:0000256" key="5">
    <source>
        <dbReference type="ARBA" id="ARBA00022989"/>
    </source>
</evidence>
<evidence type="ECO:0000313" key="9">
    <source>
        <dbReference type="Proteomes" id="UP000232230"/>
    </source>
</evidence>
<comment type="subcellular location">
    <subcellularLocation>
        <location evidence="1">Endomembrane system</location>
        <topology evidence="1">Multi-pass membrane protein</topology>
    </subcellularLocation>
</comment>
<name>A0A2K8NY99_9MOLU</name>
<dbReference type="InterPro" id="IPR045018">
    <property type="entry name" value="Azg-like"/>
</dbReference>
<keyword evidence="6 7" id="KW-0472">Membrane</keyword>
<evidence type="ECO:0000256" key="4">
    <source>
        <dbReference type="ARBA" id="ARBA00022692"/>
    </source>
</evidence>
<organism evidence="8 9">
    <name type="scientific">Williamsoniiplasma somnilux</name>
    <dbReference type="NCBI Taxonomy" id="215578"/>
    <lineage>
        <taxon>Bacteria</taxon>
        <taxon>Bacillati</taxon>
        <taxon>Mycoplasmatota</taxon>
        <taxon>Mollicutes</taxon>
        <taxon>Entomoplasmatales</taxon>
        <taxon>Williamsoniiplasma</taxon>
    </lineage>
</organism>
<feature type="transmembrane region" description="Helical" evidence="7">
    <location>
        <begin position="362"/>
        <end position="385"/>
    </location>
</feature>
<evidence type="ECO:0000256" key="3">
    <source>
        <dbReference type="ARBA" id="ARBA00022448"/>
    </source>
</evidence>
<feature type="transmembrane region" description="Helical" evidence="7">
    <location>
        <begin position="320"/>
        <end position="342"/>
    </location>
</feature>
<evidence type="ECO:0000256" key="6">
    <source>
        <dbReference type="ARBA" id="ARBA00023136"/>
    </source>
</evidence>
<protein>
    <submittedName>
        <fullName evidence="8">Xanthine/uracil permease</fullName>
    </submittedName>
</protein>
<keyword evidence="9" id="KW-1185">Reference proteome</keyword>
<feature type="transmembrane region" description="Helical" evidence="7">
    <location>
        <begin position="61"/>
        <end position="86"/>
    </location>
</feature>
<feature type="transmembrane region" description="Helical" evidence="7">
    <location>
        <begin position="397"/>
        <end position="417"/>
    </location>
</feature>
<dbReference type="AlphaFoldDB" id="A0A2K8NY99"/>
<feature type="transmembrane region" description="Helical" evidence="7">
    <location>
        <begin position="182"/>
        <end position="204"/>
    </location>
</feature>
<evidence type="ECO:0000256" key="2">
    <source>
        <dbReference type="ARBA" id="ARBA00005697"/>
    </source>
</evidence>
<sequence>MDTENLINLEANKQNKFANQTPEQTAALNAKNFKFSQNKAISKIQKYFKFDTLGSTFKKEIMGGLITFLAMSYILSVNPAIVSNAVSIHDPNQHMNTFGIFLATALTSFIGTFVIGIFANVPLAVSASMGLNAMFVFNIANGSGGIGYEGALIATMLSSIVFVILSVTPLRKLIINAIPKSLVLGVGIAIGFFISYAGISGMGWVAKSDGGLPIASLAILRNNYPMIIVGTFTFGLMLILHYKKVPGSAALAILTGFIIVVIVANSLPDNHWLVVDKGGFGASNFSLIGHGWEYDFSGFTLNIKNTWKEFSNPEIWNKPVLYISIFVVMFMCFFDATGTLAATSVQLNKRTNQHHEIQQKALIVDSASTVIAASLASTPACVYVESSAGIEQGARTGFASIITAFLFLSSIALFPIFKAIPQCVTSAALIFVGIMMITGITEIEWKKPEFSVAVFLTIMFMMVTYTIANGMAVGFIAYTFIMIVTGKIKQVPIAMWPLTAIFIAYFVATSFIQ</sequence>
<feature type="transmembrane region" description="Helical" evidence="7">
    <location>
        <begin position="424"/>
        <end position="441"/>
    </location>
</feature>
<dbReference type="PANTHER" id="PTHR43337:SF1">
    <property type="entry name" value="XANTHINE_URACIL PERMEASE C887.17-RELATED"/>
    <property type="match status" value="1"/>
</dbReference>
<feature type="transmembrane region" description="Helical" evidence="7">
    <location>
        <begin position="493"/>
        <end position="512"/>
    </location>
</feature>
<feature type="transmembrane region" description="Helical" evidence="7">
    <location>
        <begin position="98"/>
        <end position="125"/>
    </location>
</feature>